<dbReference type="EMBL" id="CP019352">
    <property type="protein sequence ID" value="APY00049.1"/>
    <property type="molecule type" value="Genomic_DNA"/>
</dbReference>
<dbReference type="PANTHER" id="PTHR46825">
    <property type="entry name" value="D-ALANYL-D-ALANINE-CARBOXYPEPTIDASE/ENDOPEPTIDASE AMPH"/>
    <property type="match status" value="1"/>
</dbReference>
<sequence>MKHIKKIIILIIGINICVSCNQKKQRTNELQNPMQVAKDSLTAELDSIYKQGLTNGFGVAIVNEKKTLYSNGFGWADKANKIAYTENTIQHIASISKTLIGVALMKAHELGKLNLDDPIDKYIAFKVLNPNYPNKKITIQHLATHTSTIVDTKHYMDNAWIITPNQDLSKVYKNYPYQRLNPSATAIQMEDFLKEVLTTKGKYYDKENGFLKHKPGDKFEYSNIGATLTALIIEKATGIPFNKFTKKHILQPLKMNSAGWSLNEVDATKHSKLYYDLDIPLPFYTAITYPDGMLIASCNDMAKYLTELIKGYTGNGTLLNKKNYKTLFTEYLSEEHFNKRNERNPYNDEYNTGIFMGFSAKGYIGHTGGDAGVVSFMFFDKETNTGRYLIRNTNSDDEKGPKQFYDIWKKLGEYTSKLNR</sequence>
<dbReference type="InterPro" id="IPR050491">
    <property type="entry name" value="AmpC-like"/>
</dbReference>
<proteinExistence type="predicted"/>
<dbReference type="SUPFAM" id="SSF56601">
    <property type="entry name" value="beta-lactamase/transpeptidase-like"/>
    <property type="match status" value="1"/>
</dbReference>
<organism evidence="4 5">
    <name type="scientific">Lacinutrix venerupis</name>
    <dbReference type="NCBI Taxonomy" id="1486034"/>
    <lineage>
        <taxon>Bacteria</taxon>
        <taxon>Pseudomonadati</taxon>
        <taxon>Bacteroidota</taxon>
        <taxon>Flavobacteriia</taxon>
        <taxon>Flavobacteriales</taxon>
        <taxon>Flavobacteriaceae</taxon>
        <taxon>Lacinutrix</taxon>
    </lineage>
</organism>
<keyword evidence="2" id="KW-0472">Membrane</keyword>
<dbReference type="Pfam" id="PF00144">
    <property type="entry name" value="Beta-lactamase"/>
    <property type="match status" value="1"/>
</dbReference>
<feature type="domain" description="Beta-lactamase-related" evidence="3">
    <location>
        <begin position="47"/>
        <end position="406"/>
    </location>
</feature>
<comment type="subcellular location">
    <subcellularLocation>
        <location evidence="1">Membrane</location>
    </subcellularLocation>
</comment>
<evidence type="ECO:0000313" key="5">
    <source>
        <dbReference type="Proteomes" id="UP000187506"/>
    </source>
</evidence>
<dbReference type="AlphaFoldDB" id="A0AAC9LKF1"/>
<dbReference type="GO" id="GO:0016787">
    <property type="term" value="F:hydrolase activity"/>
    <property type="evidence" value="ECO:0007669"/>
    <property type="project" value="UniProtKB-KW"/>
</dbReference>
<dbReference type="GO" id="GO:0016020">
    <property type="term" value="C:membrane"/>
    <property type="evidence" value="ECO:0007669"/>
    <property type="project" value="UniProtKB-SubCell"/>
</dbReference>
<gene>
    <name evidence="4" type="ORF">BWR22_06910</name>
</gene>
<evidence type="ECO:0000256" key="1">
    <source>
        <dbReference type="ARBA" id="ARBA00004370"/>
    </source>
</evidence>
<name>A0AAC9LKF1_9FLAO</name>
<dbReference type="KEGG" id="lvn:BWR22_06910"/>
<dbReference type="PANTHER" id="PTHR46825:SF11">
    <property type="entry name" value="PENICILLIN-BINDING PROTEIN 4"/>
    <property type="match status" value="1"/>
</dbReference>
<dbReference type="InterPro" id="IPR012338">
    <property type="entry name" value="Beta-lactam/transpept-like"/>
</dbReference>
<dbReference type="InterPro" id="IPR001466">
    <property type="entry name" value="Beta-lactam-related"/>
</dbReference>
<dbReference type="Gene3D" id="3.40.710.10">
    <property type="entry name" value="DD-peptidase/beta-lactamase superfamily"/>
    <property type="match status" value="1"/>
</dbReference>
<keyword evidence="5" id="KW-1185">Reference proteome</keyword>
<evidence type="ECO:0000259" key="3">
    <source>
        <dbReference type="Pfam" id="PF00144"/>
    </source>
</evidence>
<keyword evidence="4" id="KW-0378">Hydrolase</keyword>
<accession>A0AAC9LKF1</accession>
<reference evidence="4 5" key="1">
    <citation type="submission" date="2017-01" db="EMBL/GenBank/DDBJ databases">
        <title>Complete genome of Lacinutrix venerupis DOK2-8 isolated from seawater in Dokdo.</title>
        <authorList>
            <person name="Chi W.-J."/>
            <person name="Kim J.H."/>
        </authorList>
    </citation>
    <scope>NUCLEOTIDE SEQUENCE [LARGE SCALE GENOMIC DNA]</scope>
    <source>
        <strain evidence="4 5">DOK2-8</strain>
    </source>
</reference>
<evidence type="ECO:0000313" key="4">
    <source>
        <dbReference type="EMBL" id="APY00049.1"/>
    </source>
</evidence>
<protein>
    <submittedName>
        <fullName evidence="4">Serine hydrolase</fullName>
    </submittedName>
</protein>
<dbReference type="Proteomes" id="UP000187506">
    <property type="component" value="Chromosome"/>
</dbReference>
<evidence type="ECO:0000256" key="2">
    <source>
        <dbReference type="ARBA" id="ARBA00023136"/>
    </source>
</evidence>